<gene>
    <name evidence="1" type="ORF">GBAR_LOCUS12147</name>
</gene>
<comment type="caution">
    <text evidence="1">The sequence shown here is derived from an EMBL/GenBank/DDBJ whole genome shotgun (WGS) entry which is preliminary data.</text>
</comment>
<keyword evidence="2" id="KW-1185">Reference proteome</keyword>
<sequence>MFQLNVKATTQFGGALVVTGLITATPDGTASTADFERLEPIRVTNSAEIRLFTANDDITLEYDDRVLLRFTPDNPALILGLEANGEYMRDTATVNIVDNDLLEINFLESDYSIVEGSTMLSTPIALQFRT</sequence>
<evidence type="ECO:0000313" key="2">
    <source>
        <dbReference type="Proteomes" id="UP001174909"/>
    </source>
</evidence>
<proteinExistence type="predicted"/>
<dbReference type="EMBL" id="CASHTH010001817">
    <property type="protein sequence ID" value="CAI8020302.1"/>
    <property type="molecule type" value="Genomic_DNA"/>
</dbReference>
<reference evidence="1" key="1">
    <citation type="submission" date="2023-03" db="EMBL/GenBank/DDBJ databases">
        <authorList>
            <person name="Steffen K."/>
            <person name="Cardenas P."/>
        </authorList>
    </citation>
    <scope>NUCLEOTIDE SEQUENCE</scope>
</reference>
<dbReference type="AlphaFoldDB" id="A0AA35S069"/>
<accession>A0AA35S069</accession>
<evidence type="ECO:0000313" key="1">
    <source>
        <dbReference type="EMBL" id="CAI8020302.1"/>
    </source>
</evidence>
<name>A0AA35S069_GEOBA</name>
<protein>
    <submittedName>
        <fullName evidence="1">Uncharacterized protein</fullName>
    </submittedName>
</protein>
<feature type="non-terminal residue" evidence="1">
    <location>
        <position position="130"/>
    </location>
</feature>
<organism evidence="1 2">
    <name type="scientific">Geodia barretti</name>
    <name type="common">Barrett's horny sponge</name>
    <dbReference type="NCBI Taxonomy" id="519541"/>
    <lineage>
        <taxon>Eukaryota</taxon>
        <taxon>Metazoa</taxon>
        <taxon>Porifera</taxon>
        <taxon>Demospongiae</taxon>
        <taxon>Heteroscleromorpha</taxon>
        <taxon>Tetractinellida</taxon>
        <taxon>Astrophorina</taxon>
        <taxon>Geodiidae</taxon>
        <taxon>Geodia</taxon>
    </lineage>
</organism>
<dbReference type="Proteomes" id="UP001174909">
    <property type="component" value="Unassembled WGS sequence"/>
</dbReference>